<comment type="caution">
    <text evidence="1">The sequence shown here is derived from an EMBL/GenBank/DDBJ whole genome shotgun (WGS) entry which is preliminary data.</text>
</comment>
<sequence>MSPFGPESVWPSSFDPAFTRAYMSTIRNSTRSSSKLSSAPSQSAEPNDNDIVMSMSNNKPSASPTTSKLRRGTAGEPPVDSLAASFPQGTKFIKGEPYRLFTTIFYLTYTPILNFSALLLGLKPTPGETLPTGFMRATNGILISEPTSGYRMADPNQRPHYLRNQPPPAPSGGEDEDEDDPVFNNKIRPPAQHPAQINEEMKYSPSVSGPLDPSSSRSARPAPPISYHLPPEQIPLSRRSALYDIGRAYLEPDGALGTGEPSGSHPEVYQPPDYEYELRSPIDPMNMAVQFDPSELPPDRRSENGAPWIVQSPEHAYALMRQLDEENRRQNGHGADGMQYMQYGPPSQENATRPWPGVNDVSGHWPPQRPSLQNSVPRGWQPASHPANGNAPSGTSMSSQPYYTPAGWTQPPDSSPDRSGSPSTSNPYPRPGQAAPPQGTQGPQSASPSRQASWAPGEGRPLSHPPPGGMQQWAPQPGSTNPAWPSSHSMADPPAGPPWQRHGLPPPPSSHLEHRPLTDIDGRADEPMRWSSASNPSNPPQGWEGPPGANSAPPNEGAANGAAGNYPMGEARRAPSVPIREAGNGNGSGQPSPVTWSPSATSHPTSAHPPWTTGPHGHPPGPVPPDRRLQTPGGTGAMGAHATSQTTTVTPGHAVPGYGPPTAYPMYPGQPNMNHAQNPNPPGAYGMNRDMQYGSQPDSMPAYSQGSGMAVSATTHARPPSTGPSQGYQQMSNPYPPTGPPSVTGTAPYSISRPETAPQPQNLHQQPPPNAQANIYPNIYQMQMAHHPQTPGPGAPVSNPSYVSYPEGTPLPPGSYPLRSNLPPSMNHPRMMGAAQVGPGMTTYQPMGGPPQPSQDMYAPMGGPTGYRPPQPQ</sequence>
<protein>
    <submittedName>
        <fullName evidence="1">12376_t:CDS:1</fullName>
    </submittedName>
</protein>
<evidence type="ECO:0000313" key="2">
    <source>
        <dbReference type="Proteomes" id="UP000789525"/>
    </source>
</evidence>
<organism evidence="1 2">
    <name type="scientific">Acaulospora colombiana</name>
    <dbReference type="NCBI Taxonomy" id="27376"/>
    <lineage>
        <taxon>Eukaryota</taxon>
        <taxon>Fungi</taxon>
        <taxon>Fungi incertae sedis</taxon>
        <taxon>Mucoromycota</taxon>
        <taxon>Glomeromycotina</taxon>
        <taxon>Glomeromycetes</taxon>
        <taxon>Diversisporales</taxon>
        <taxon>Acaulosporaceae</taxon>
        <taxon>Acaulospora</taxon>
    </lineage>
</organism>
<name>A0ACA9LQ33_9GLOM</name>
<reference evidence="1" key="1">
    <citation type="submission" date="2021-06" db="EMBL/GenBank/DDBJ databases">
        <authorList>
            <person name="Kallberg Y."/>
            <person name="Tangrot J."/>
            <person name="Rosling A."/>
        </authorList>
    </citation>
    <scope>NUCLEOTIDE SEQUENCE</scope>
    <source>
        <strain evidence="1">CL356</strain>
    </source>
</reference>
<gene>
    <name evidence="1" type="ORF">ACOLOM_LOCUS4387</name>
</gene>
<accession>A0ACA9LQ33</accession>
<evidence type="ECO:0000313" key="1">
    <source>
        <dbReference type="EMBL" id="CAG8538845.1"/>
    </source>
</evidence>
<dbReference type="EMBL" id="CAJVPT010007210">
    <property type="protein sequence ID" value="CAG8538845.1"/>
    <property type="molecule type" value="Genomic_DNA"/>
</dbReference>
<keyword evidence="2" id="KW-1185">Reference proteome</keyword>
<dbReference type="Proteomes" id="UP000789525">
    <property type="component" value="Unassembled WGS sequence"/>
</dbReference>
<proteinExistence type="predicted"/>